<evidence type="ECO:0000256" key="6">
    <source>
        <dbReference type="PROSITE-ProRule" id="PRU00284"/>
    </source>
</evidence>
<dbReference type="Proteomes" id="UP000295788">
    <property type="component" value="Unassembled WGS sequence"/>
</dbReference>
<comment type="subcellular location">
    <subcellularLocation>
        <location evidence="1">Cell membrane</location>
    </subcellularLocation>
</comment>
<dbReference type="InterPro" id="IPR003660">
    <property type="entry name" value="HAMP_dom"/>
</dbReference>
<evidence type="ECO:0000256" key="1">
    <source>
        <dbReference type="ARBA" id="ARBA00004236"/>
    </source>
</evidence>
<feature type="domain" description="Methyl-accepting transducer" evidence="8">
    <location>
        <begin position="156"/>
        <end position="420"/>
    </location>
</feature>
<evidence type="ECO:0000256" key="3">
    <source>
        <dbReference type="ARBA" id="ARBA00023136"/>
    </source>
</evidence>
<dbReference type="Pfam" id="PF00672">
    <property type="entry name" value="HAMP"/>
    <property type="match status" value="1"/>
</dbReference>
<dbReference type="PROSITE" id="PS50111">
    <property type="entry name" value="CHEMOTAXIS_TRANSDUC_2"/>
    <property type="match status" value="1"/>
</dbReference>
<evidence type="ECO:0000256" key="4">
    <source>
        <dbReference type="ARBA" id="ARBA00023224"/>
    </source>
</evidence>
<evidence type="ECO:0000313" key="10">
    <source>
        <dbReference type="EMBL" id="TCS83343.1"/>
    </source>
</evidence>
<dbReference type="OrthoDB" id="9810264at2"/>
<gene>
    <name evidence="10" type="ORF">EDD72_10584</name>
</gene>
<keyword evidence="11" id="KW-1185">Reference proteome</keyword>
<dbReference type="Gene3D" id="1.10.287.950">
    <property type="entry name" value="Methyl-accepting chemotaxis protein"/>
    <property type="match status" value="1"/>
</dbReference>
<keyword evidence="3 7" id="KW-0472">Membrane</keyword>
<dbReference type="AlphaFoldDB" id="A0A4R3KKR4"/>
<dbReference type="CDD" id="cd06225">
    <property type="entry name" value="HAMP"/>
    <property type="match status" value="1"/>
</dbReference>
<accession>A0A4R3KKR4</accession>
<proteinExistence type="inferred from homology"/>
<dbReference type="SMART" id="SM00304">
    <property type="entry name" value="HAMP"/>
    <property type="match status" value="1"/>
</dbReference>
<dbReference type="InterPro" id="IPR004089">
    <property type="entry name" value="MCPsignal_dom"/>
</dbReference>
<keyword evidence="2" id="KW-1003">Cell membrane</keyword>
<evidence type="ECO:0000259" key="9">
    <source>
        <dbReference type="PROSITE" id="PS50885"/>
    </source>
</evidence>
<dbReference type="PROSITE" id="PS50885">
    <property type="entry name" value="HAMP"/>
    <property type="match status" value="1"/>
</dbReference>
<keyword evidence="7" id="KW-0812">Transmembrane</keyword>
<dbReference type="SUPFAM" id="SSF58104">
    <property type="entry name" value="Methyl-accepting chemotaxis protein (MCP) signaling domain"/>
    <property type="match status" value="1"/>
</dbReference>
<dbReference type="GO" id="GO:0005886">
    <property type="term" value="C:plasma membrane"/>
    <property type="evidence" value="ECO:0007669"/>
    <property type="project" value="UniProtKB-SubCell"/>
</dbReference>
<dbReference type="PANTHER" id="PTHR32089:SF112">
    <property type="entry name" value="LYSOZYME-LIKE PROTEIN-RELATED"/>
    <property type="match status" value="1"/>
</dbReference>
<dbReference type="EMBL" id="SMAB01000005">
    <property type="protein sequence ID" value="TCS83343.1"/>
    <property type="molecule type" value="Genomic_DNA"/>
</dbReference>
<dbReference type="PANTHER" id="PTHR32089">
    <property type="entry name" value="METHYL-ACCEPTING CHEMOTAXIS PROTEIN MCPB"/>
    <property type="match status" value="1"/>
</dbReference>
<evidence type="ECO:0000256" key="2">
    <source>
        <dbReference type="ARBA" id="ARBA00022475"/>
    </source>
</evidence>
<dbReference type="SMART" id="SM00283">
    <property type="entry name" value="MA"/>
    <property type="match status" value="1"/>
</dbReference>
<evidence type="ECO:0000259" key="8">
    <source>
        <dbReference type="PROSITE" id="PS50111"/>
    </source>
</evidence>
<keyword evidence="4 6" id="KW-0807">Transducer</keyword>
<evidence type="ECO:0000256" key="5">
    <source>
        <dbReference type="ARBA" id="ARBA00029447"/>
    </source>
</evidence>
<dbReference type="RefSeq" id="WP_132767784.1">
    <property type="nucleotide sequence ID" value="NZ_SMAB01000005.1"/>
</dbReference>
<name>A0A4R3KKR4_9BACI</name>
<comment type="caution">
    <text evidence="10">The sequence shown here is derived from an EMBL/GenBank/DDBJ whole genome shotgun (WGS) entry which is preliminary data.</text>
</comment>
<feature type="transmembrane region" description="Helical" evidence="7">
    <location>
        <begin position="63"/>
        <end position="82"/>
    </location>
</feature>
<protein>
    <submittedName>
        <fullName evidence="10">Methyl-accepting chemotaxis protein</fullName>
    </submittedName>
</protein>
<evidence type="ECO:0000313" key="11">
    <source>
        <dbReference type="Proteomes" id="UP000295788"/>
    </source>
</evidence>
<dbReference type="GO" id="GO:0007165">
    <property type="term" value="P:signal transduction"/>
    <property type="evidence" value="ECO:0007669"/>
    <property type="project" value="UniProtKB-KW"/>
</dbReference>
<feature type="transmembrane region" description="Helical" evidence="7">
    <location>
        <begin position="7"/>
        <end position="29"/>
    </location>
</feature>
<comment type="similarity">
    <text evidence="5">Belongs to the methyl-accepting chemotaxis (MCP) protein family.</text>
</comment>
<keyword evidence="7" id="KW-1133">Transmembrane helix</keyword>
<dbReference type="Pfam" id="PF00015">
    <property type="entry name" value="MCPsignal"/>
    <property type="match status" value="1"/>
</dbReference>
<organism evidence="10 11">
    <name type="scientific">Tepidibacillus fermentans</name>
    <dbReference type="NCBI Taxonomy" id="1281767"/>
    <lineage>
        <taxon>Bacteria</taxon>
        <taxon>Bacillati</taxon>
        <taxon>Bacillota</taxon>
        <taxon>Bacilli</taxon>
        <taxon>Bacillales</taxon>
        <taxon>Bacillaceae</taxon>
        <taxon>Tepidibacillus</taxon>
    </lineage>
</organism>
<reference evidence="10 11" key="1">
    <citation type="submission" date="2019-03" db="EMBL/GenBank/DDBJ databases">
        <title>Genomic Encyclopedia of Type Strains, Phase IV (KMG-IV): sequencing the most valuable type-strain genomes for metagenomic binning, comparative biology and taxonomic classification.</title>
        <authorList>
            <person name="Goeker M."/>
        </authorList>
    </citation>
    <scope>NUCLEOTIDE SEQUENCE [LARGE SCALE GENOMIC DNA]</scope>
    <source>
        <strain evidence="10 11">DSM 23802</strain>
    </source>
</reference>
<dbReference type="Gene3D" id="6.10.340.10">
    <property type="match status" value="1"/>
</dbReference>
<sequence>MTVGKKLGLGFLSIMVMFFIAVLFIYYQIHVLGTSVQTFVSHGKDYNQVMFIVKDKIELIKGLIWIIIPLGIVGAGTIAYFITISISRPVRSVTAHVSEVAKGNLKLGQIQVKNKDEIGELATQFNIMVNSLRELIQHIQESSQNVTLAAEQLSTSSDEVARAAEQVAETTNSVADGTNKQVNLLQENEQILHRVVGTIHDVNEKTKSIELASYQSMETAEQGDYVIKETIEQMSKMNHTIQEAGQYVDTLGQKSGQIEKVIEIIQSVSEQTNLLALNAAIEASRAGDAGRGFAVVATEIRKLAEQSSKAGEEIVQVIRELQQETAQVMTSMKKGEQEVQHGIDFVAQAQQAFKAIYDSNVEMSSLIQETRKKSENMVEGIEKMTNSSEMVKHVADETSNYAQQIAAATQETGASMEEITASANTLNQMAIDLQQLIKKFDV</sequence>
<feature type="domain" description="HAMP" evidence="9">
    <location>
        <begin position="84"/>
        <end position="137"/>
    </location>
</feature>
<evidence type="ECO:0000256" key="7">
    <source>
        <dbReference type="SAM" id="Phobius"/>
    </source>
</evidence>